<sequence>MIKTARLTTTLAVVTVAVLGLSACANDDEPAANGQNNQLEQLMATDASGDQRAAGGATSMAMELGFDQVQSASDDELASVRDNAEERAGTADDMTVDPQSCAAPIAELDWSPILASSESMTRVDFGTSNFMGAGSIEVAGITEETGGSAQAADEVAAHQQAVEEITTNCNDITMMLADDSEPDWAELEYTFTAESVETEAGSGLLWQRYPTEDPDSGQSTTALTLMTEHEGYVLMVAFIGGEEIADEEFTDITEAILSSATAQLD</sequence>
<protein>
    <recommendedName>
        <fullName evidence="5">PknH-like extracellular domain-containing protein</fullName>
    </recommendedName>
</protein>
<evidence type="ECO:0000256" key="1">
    <source>
        <dbReference type="SAM" id="MobiDB-lite"/>
    </source>
</evidence>
<evidence type="ECO:0000256" key="2">
    <source>
        <dbReference type="SAM" id="SignalP"/>
    </source>
</evidence>
<dbReference type="EMBL" id="BAAAMN010000041">
    <property type="protein sequence ID" value="GAA2039847.1"/>
    <property type="molecule type" value="Genomic_DNA"/>
</dbReference>
<organism evidence="3 4">
    <name type="scientific">Yaniella flava</name>
    <dbReference type="NCBI Taxonomy" id="287930"/>
    <lineage>
        <taxon>Bacteria</taxon>
        <taxon>Bacillati</taxon>
        <taxon>Actinomycetota</taxon>
        <taxon>Actinomycetes</taxon>
        <taxon>Micrococcales</taxon>
        <taxon>Micrococcaceae</taxon>
        <taxon>Yaniella</taxon>
    </lineage>
</organism>
<name>A0ABP5G410_9MICC</name>
<evidence type="ECO:0008006" key="5">
    <source>
        <dbReference type="Google" id="ProtNLM"/>
    </source>
</evidence>
<dbReference type="PROSITE" id="PS51257">
    <property type="entry name" value="PROKAR_LIPOPROTEIN"/>
    <property type="match status" value="1"/>
</dbReference>
<keyword evidence="2" id="KW-0732">Signal</keyword>
<feature type="signal peptide" evidence="2">
    <location>
        <begin position="1"/>
        <end position="25"/>
    </location>
</feature>
<feature type="region of interest" description="Disordered" evidence="1">
    <location>
        <begin position="72"/>
        <end position="97"/>
    </location>
</feature>
<feature type="chain" id="PRO_5045950145" description="PknH-like extracellular domain-containing protein" evidence="2">
    <location>
        <begin position="26"/>
        <end position="265"/>
    </location>
</feature>
<evidence type="ECO:0000313" key="4">
    <source>
        <dbReference type="Proteomes" id="UP001501461"/>
    </source>
</evidence>
<dbReference type="Proteomes" id="UP001501461">
    <property type="component" value="Unassembled WGS sequence"/>
</dbReference>
<comment type="caution">
    <text evidence="3">The sequence shown here is derived from an EMBL/GenBank/DDBJ whole genome shotgun (WGS) entry which is preliminary data.</text>
</comment>
<reference evidence="4" key="1">
    <citation type="journal article" date="2019" name="Int. J. Syst. Evol. Microbiol.">
        <title>The Global Catalogue of Microorganisms (GCM) 10K type strain sequencing project: providing services to taxonomists for standard genome sequencing and annotation.</title>
        <authorList>
            <consortium name="The Broad Institute Genomics Platform"/>
            <consortium name="The Broad Institute Genome Sequencing Center for Infectious Disease"/>
            <person name="Wu L."/>
            <person name="Ma J."/>
        </authorList>
    </citation>
    <scope>NUCLEOTIDE SEQUENCE [LARGE SCALE GENOMIC DNA]</scope>
    <source>
        <strain evidence="4">JCM 13595</strain>
    </source>
</reference>
<accession>A0ABP5G410</accession>
<feature type="compositionally biased region" description="Basic and acidic residues" evidence="1">
    <location>
        <begin position="78"/>
        <end position="90"/>
    </location>
</feature>
<dbReference type="RefSeq" id="WP_343958262.1">
    <property type="nucleotide sequence ID" value="NZ_BAAAMN010000041.1"/>
</dbReference>
<proteinExistence type="predicted"/>
<evidence type="ECO:0000313" key="3">
    <source>
        <dbReference type="EMBL" id="GAA2039847.1"/>
    </source>
</evidence>
<gene>
    <name evidence="3" type="ORF">GCM10009720_20490</name>
</gene>
<keyword evidence="4" id="KW-1185">Reference proteome</keyword>